<protein>
    <recommendedName>
        <fullName evidence="6">RING-type domain-containing protein</fullName>
    </recommendedName>
</protein>
<dbReference type="CDD" id="cd16448">
    <property type="entry name" value="RING-H2"/>
    <property type="match status" value="1"/>
</dbReference>
<dbReference type="InterPro" id="IPR001841">
    <property type="entry name" value="Znf_RING"/>
</dbReference>
<dbReference type="SMART" id="SM00184">
    <property type="entry name" value="RING"/>
    <property type="match status" value="1"/>
</dbReference>
<keyword evidence="3" id="KW-0862">Zinc</keyword>
<dbReference type="GO" id="GO:0008270">
    <property type="term" value="F:zinc ion binding"/>
    <property type="evidence" value="ECO:0007669"/>
    <property type="project" value="UniProtKB-KW"/>
</dbReference>
<evidence type="ECO:0000256" key="3">
    <source>
        <dbReference type="ARBA" id="ARBA00022833"/>
    </source>
</evidence>
<dbReference type="EMBL" id="LR862137">
    <property type="protein sequence ID" value="CAD1844607.1"/>
    <property type="molecule type" value="Genomic_DNA"/>
</dbReference>
<dbReference type="PANTHER" id="PTHR45969:SF33">
    <property type="entry name" value="RING ZINC FINGER PROTEIN-RELATED"/>
    <property type="match status" value="1"/>
</dbReference>
<keyword evidence="1" id="KW-0479">Metal-binding</keyword>
<dbReference type="GO" id="GO:0016567">
    <property type="term" value="P:protein ubiquitination"/>
    <property type="evidence" value="ECO:0007669"/>
    <property type="project" value="TreeGrafter"/>
</dbReference>
<feature type="compositionally biased region" description="Pro residues" evidence="5">
    <location>
        <begin position="148"/>
        <end position="160"/>
    </location>
</feature>
<gene>
    <name evidence="7" type="ORF">CB5_LOCUS27818</name>
</gene>
<dbReference type="GO" id="GO:0061630">
    <property type="term" value="F:ubiquitin protein ligase activity"/>
    <property type="evidence" value="ECO:0007669"/>
    <property type="project" value="TreeGrafter"/>
</dbReference>
<accession>A0A6V7QNV1</accession>
<evidence type="ECO:0000259" key="6">
    <source>
        <dbReference type="PROSITE" id="PS50089"/>
    </source>
</evidence>
<dbReference type="PROSITE" id="PS50089">
    <property type="entry name" value="ZF_RING_2"/>
    <property type="match status" value="1"/>
</dbReference>
<organism evidence="7">
    <name type="scientific">Ananas comosus var. bracteatus</name>
    <name type="common">red pineapple</name>
    <dbReference type="NCBI Taxonomy" id="296719"/>
    <lineage>
        <taxon>Eukaryota</taxon>
        <taxon>Viridiplantae</taxon>
        <taxon>Streptophyta</taxon>
        <taxon>Embryophyta</taxon>
        <taxon>Tracheophyta</taxon>
        <taxon>Spermatophyta</taxon>
        <taxon>Magnoliopsida</taxon>
        <taxon>Liliopsida</taxon>
        <taxon>Poales</taxon>
        <taxon>Bromeliaceae</taxon>
        <taxon>Bromelioideae</taxon>
        <taxon>Ananas</taxon>
    </lineage>
</organism>
<reference evidence="7" key="1">
    <citation type="submission" date="2020-07" db="EMBL/GenBank/DDBJ databases">
        <authorList>
            <person name="Lin J."/>
        </authorList>
    </citation>
    <scope>NUCLEOTIDE SEQUENCE</scope>
</reference>
<evidence type="ECO:0000256" key="5">
    <source>
        <dbReference type="SAM" id="MobiDB-lite"/>
    </source>
</evidence>
<sequence>MRNYSGGGSPVVRWVSGGYSELLLPKLLLQLILFLGLLRRVLSWAFGAVGLGDLLDPDAPWAPDAHAAPQPRPAPAVDDVLPVVRYDELRPLPHPRGGGESCAVCLHDLDGAAEVRRLANCRHVFHRGCLDRWMAHDQRTCPLCRAPSSPPTPPPPPQTPPTTTTPSPCPARRCSFPTSYSAVGTNFLNRKQLGWACN</sequence>
<keyword evidence="2 4" id="KW-0863">Zinc-finger</keyword>
<dbReference type="Gene3D" id="3.30.40.10">
    <property type="entry name" value="Zinc/RING finger domain, C3HC4 (zinc finger)"/>
    <property type="match status" value="1"/>
</dbReference>
<feature type="domain" description="RING-type" evidence="6">
    <location>
        <begin position="102"/>
        <end position="145"/>
    </location>
</feature>
<dbReference type="InterPro" id="IPR013083">
    <property type="entry name" value="Znf_RING/FYVE/PHD"/>
</dbReference>
<dbReference type="AlphaFoldDB" id="A0A6V7QNV1"/>
<proteinExistence type="predicted"/>
<evidence type="ECO:0000256" key="2">
    <source>
        <dbReference type="ARBA" id="ARBA00022771"/>
    </source>
</evidence>
<dbReference type="SUPFAM" id="SSF57850">
    <property type="entry name" value="RING/U-box"/>
    <property type="match status" value="1"/>
</dbReference>
<feature type="region of interest" description="Disordered" evidence="5">
    <location>
        <begin position="146"/>
        <end position="170"/>
    </location>
</feature>
<dbReference type="PANTHER" id="PTHR45969">
    <property type="entry name" value="RING ZINC FINGER PROTEIN-RELATED"/>
    <property type="match status" value="1"/>
</dbReference>
<name>A0A6V7QNV1_ANACO</name>
<evidence type="ECO:0000256" key="4">
    <source>
        <dbReference type="PROSITE-ProRule" id="PRU00175"/>
    </source>
</evidence>
<dbReference type="Pfam" id="PF13639">
    <property type="entry name" value="zf-RING_2"/>
    <property type="match status" value="1"/>
</dbReference>
<evidence type="ECO:0000313" key="7">
    <source>
        <dbReference type="EMBL" id="CAD1844607.1"/>
    </source>
</evidence>
<evidence type="ECO:0000256" key="1">
    <source>
        <dbReference type="ARBA" id="ARBA00022723"/>
    </source>
</evidence>